<dbReference type="KEGG" id="rhl:LPU83_pLPU83d_0977"/>
<dbReference type="Gene3D" id="1.20.120.1630">
    <property type="match status" value="1"/>
</dbReference>
<dbReference type="RefSeq" id="WP_024316349.1">
    <property type="nucleotide sequence ID" value="NZ_ATTO01000032.1"/>
</dbReference>
<reference evidence="6" key="1">
    <citation type="submission" date="2013-11" db="EMBL/GenBank/DDBJ databases">
        <title>Draft genome sequence of the broad-host-range Rhizobium sp. LPU83 strain, a member of the low-genetic diversity Oregon-like Rhizobium sp. group.</title>
        <authorList>
            <person name="Wibberg D."/>
            <person name="Puehler A."/>
            <person name="Schlueter A."/>
        </authorList>
    </citation>
    <scope>NUCLEOTIDE SEQUENCE [LARGE SCALE GENOMIC DNA]</scope>
    <source>
        <strain evidence="6">LPU83</strain>
        <plasmid evidence="6">pLPU83d</plasmid>
    </source>
</reference>
<evidence type="ECO:0000256" key="5">
    <source>
        <dbReference type="SAM" id="Phobius"/>
    </source>
</evidence>
<evidence type="ECO:0000256" key="2">
    <source>
        <dbReference type="ARBA" id="ARBA00022692"/>
    </source>
</evidence>
<name>W6RMJ3_9HYPH</name>
<evidence type="ECO:0008006" key="8">
    <source>
        <dbReference type="Google" id="ProtNLM"/>
    </source>
</evidence>
<keyword evidence="4 5" id="KW-0472">Membrane</keyword>
<proteinExistence type="predicted"/>
<dbReference type="EMBL" id="HG916855">
    <property type="protein sequence ID" value="CDM62347.1"/>
    <property type="molecule type" value="Genomic_DNA"/>
</dbReference>
<dbReference type="InterPro" id="IPR052527">
    <property type="entry name" value="Metal_cation-efflux_comp"/>
</dbReference>
<keyword evidence="7" id="KW-1185">Reference proteome</keyword>
<dbReference type="PANTHER" id="PTHR43847:SF1">
    <property type="entry name" value="BLL3993 PROTEIN"/>
    <property type="match status" value="1"/>
</dbReference>
<organism evidence="6 7">
    <name type="scientific">Rhizobium favelukesii</name>
    <dbReference type="NCBI Taxonomy" id="348824"/>
    <lineage>
        <taxon>Bacteria</taxon>
        <taxon>Pseudomonadati</taxon>
        <taxon>Pseudomonadota</taxon>
        <taxon>Alphaproteobacteria</taxon>
        <taxon>Hyphomicrobiales</taxon>
        <taxon>Rhizobiaceae</taxon>
        <taxon>Rhizobium/Agrobacterium group</taxon>
        <taxon>Rhizobium</taxon>
    </lineage>
</organism>
<dbReference type="Proteomes" id="UP000019443">
    <property type="component" value="Plasmid pLPU83d"/>
</dbReference>
<sequence>MDAPSTKKPFSQKRRIGGLWLTATAFFVLVSLSRPLYAGTALHELFENIGVVLVIAGVLGRLWSTLYIGHRKNRHLITTGPYSITRNPLYVSSMLAILGVGLMIGSALITAIFVPIFFLLFAYTARRESEYLSSKFGSAYDDYAARTPFFVPNPLLMKIDAEVTFRTSALYTAFRDALFLVALIPLCELLEYLHNERYLRAVFYIP</sequence>
<evidence type="ECO:0000313" key="6">
    <source>
        <dbReference type="EMBL" id="CDM62347.1"/>
    </source>
</evidence>
<accession>W6RMJ3</accession>
<dbReference type="Pfam" id="PF04191">
    <property type="entry name" value="PEMT"/>
    <property type="match status" value="1"/>
</dbReference>
<keyword evidence="2 5" id="KW-0812">Transmembrane</keyword>
<feature type="transmembrane region" description="Helical" evidence="5">
    <location>
        <begin position="48"/>
        <end position="68"/>
    </location>
</feature>
<evidence type="ECO:0000256" key="4">
    <source>
        <dbReference type="ARBA" id="ARBA00023136"/>
    </source>
</evidence>
<dbReference type="GO" id="GO:0012505">
    <property type="term" value="C:endomembrane system"/>
    <property type="evidence" value="ECO:0007669"/>
    <property type="project" value="UniProtKB-SubCell"/>
</dbReference>
<dbReference type="HOGENOM" id="CLU_083238_0_0_5"/>
<evidence type="ECO:0000256" key="3">
    <source>
        <dbReference type="ARBA" id="ARBA00022989"/>
    </source>
</evidence>
<gene>
    <name evidence="6" type="ORF">LPU83_pLPU83d_0977</name>
</gene>
<keyword evidence="6" id="KW-0614">Plasmid</keyword>
<comment type="subcellular location">
    <subcellularLocation>
        <location evidence="1">Endomembrane system</location>
        <topology evidence="1">Multi-pass membrane protein</topology>
    </subcellularLocation>
</comment>
<keyword evidence="3 5" id="KW-1133">Transmembrane helix</keyword>
<dbReference type="PATRIC" id="fig|348824.6.peg.6660"/>
<evidence type="ECO:0000313" key="7">
    <source>
        <dbReference type="Proteomes" id="UP000019443"/>
    </source>
</evidence>
<evidence type="ECO:0000256" key="1">
    <source>
        <dbReference type="ARBA" id="ARBA00004127"/>
    </source>
</evidence>
<protein>
    <recommendedName>
        <fullName evidence="8">Isoprenylcysteine carboxylmethyltransferase family protein</fullName>
    </recommendedName>
</protein>
<dbReference type="InterPro" id="IPR007318">
    <property type="entry name" value="Phopholipid_MeTrfase"/>
</dbReference>
<dbReference type="PANTHER" id="PTHR43847">
    <property type="entry name" value="BLL3993 PROTEIN"/>
    <property type="match status" value="1"/>
</dbReference>
<dbReference type="AlphaFoldDB" id="W6RMJ3"/>
<feature type="transmembrane region" description="Helical" evidence="5">
    <location>
        <begin position="89"/>
        <end position="122"/>
    </location>
</feature>
<geneLocation type="plasmid" evidence="6 7">
    <name>pLPU83d</name>
</geneLocation>